<evidence type="ECO:0000313" key="1">
    <source>
        <dbReference type="Proteomes" id="UP000095283"/>
    </source>
</evidence>
<sequence length="76" mass="8471">MCKKIFRKPVSVAEECVHGSDADDCIRQPAWFGPAHPANFCKTDRCLLPHAENTVRLMLTGCKQNRGIAICRGNKD</sequence>
<proteinExistence type="predicted"/>
<dbReference type="AlphaFoldDB" id="A0A1I7X9D5"/>
<reference evidence="2" key="1">
    <citation type="submission" date="2016-11" db="UniProtKB">
        <authorList>
            <consortium name="WormBaseParasite"/>
        </authorList>
    </citation>
    <scope>IDENTIFICATION</scope>
</reference>
<protein>
    <submittedName>
        <fullName evidence="2">ADAM_CR_2 domain-containing protein</fullName>
    </submittedName>
</protein>
<accession>A0A1I7X9D5</accession>
<dbReference type="WBParaSite" id="Hba_14277">
    <property type="protein sequence ID" value="Hba_14277"/>
    <property type="gene ID" value="Hba_14277"/>
</dbReference>
<keyword evidence="1" id="KW-1185">Reference proteome</keyword>
<evidence type="ECO:0000313" key="2">
    <source>
        <dbReference type="WBParaSite" id="Hba_14277"/>
    </source>
</evidence>
<name>A0A1I7X9D5_HETBA</name>
<organism evidence="1 2">
    <name type="scientific">Heterorhabditis bacteriophora</name>
    <name type="common">Entomopathogenic nematode worm</name>
    <dbReference type="NCBI Taxonomy" id="37862"/>
    <lineage>
        <taxon>Eukaryota</taxon>
        <taxon>Metazoa</taxon>
        <taxon>Ecdysozoa</taxon>
        <taxon>Nematoda</taxon>
        <taxon>Chromadorea</taxon>
        <taxon>Rhabditida</taxon>
        <taxon>Rhabditina</taxon>
        <taxon>Rhabditomorpha</taxon>
        <taxon>Strongyloidea</taxon>
        <taxon>Heterorhabditidae</taxon>
        <taxon>Heterorhabditis</taxon>
    </lineage>
</organism>
<dbReference type="Proteomes" id="UP000095283">
    <property type="component" value="Unplaced"/>
</dbReference>